<feature type="compositionally biased region" description="Basic and acidic residues" evidence="1">
    <location>
        <begin position="24"/>
        <end position="39"/>
    </location>
</feature>
<gene>
    <name evidence="2" type="ORF">EHS24_005178</name>
</gene>
<evidence type="ECO:0000313" key="2">
    <source>
        <dbReference type="EMBL" id="RSH86900.1"/>
    </source>
</evidence>
<feature type="compositionally biased region" description="Polar residues" evidence="1">
    <location>
        <begin position="51"/>
        <end position="64"/>
    </location>
</feature>
<organism evidence="2 3">
    <name type="scientific">Apiotrichum porosum</name>
    <dbReference type="NCBI Taxonomy" id="105984"/>
    <lineage>
        <taxon>Eukaryota</taxon>
        <taxon>Fungi</taxon>
        <taxon>Dikarya</taxon>
        <taxon>Basidiomycota</taxon>
        <taxon>Agaricomycotina</taxon>
        <taxon>Tremellomycetes</taxon>
        <taxon>Trichosporonales</taxon>
        <taxon>Trichosporonaceae</taxon>
        <taxon>Apiotrichum</taxon>
    </lineage>
</organism>
<dbReference type="OrthoDB" id="5600252at2759"/>
<sequence>MGKKKLSLKPVQRGFATTSLPTKKAKEEAAAAKAEKEAAVQEQEASKTAADESNASPIAVVSSSNANDAAPAPAGAKDAWDDDHAIETAVYQALVDRLQEKGEKEVTRVIKLVEYEKRFATTFPRLEINPKVRDEALLYAVQDYEDAEGTAVKGLEPSSSVVEEDKTLLRLFITRQVLLRIGFTEARVTQCILEGLEEGDGWSEGVEWVGEFANKSEELSETDSTLVDVAHVDVVESAAETPAPQTPAELDVKPANAAPVGSLFQSLGDESSDSESDSDADPDHNKDNETWANLMLELDTLKVAAGTVKGKKKGKANQVVMETPEMVKIKAKIAKVEKEYMFSRKDAGESP</sequence>
<reference evidence="2 3" key="1">
    <citation type="submission" date="2018-11" db="EMBL/GenBank/DDBJ databases">
        <title>Genome sequence of Apiotrichum porosum DSM 27194.</title>
        <authorList>
            <person name="Aliyu H."/>
            <person name="Gorte O."/>
            <person name="Ochsenreither K."/>
        </authorList>
    </citation>
    <scope>NUCLEOTIDE SEQUENCE [LARGE SCALE GENOMIC DNA]</scope>
    <source>
        <strain evidence="2 3">DSM 27194</strain>
    </source>
</reference>
<feature type="compositionally biased region" description="Low complexity" evidence="1">
    <location>
        <begin position="65"/>
        <end position="77"/>
    </location>
</feature>
<dbReference type="GeneID" id="39589721"/>
<feature type="region of interest" description="Disordered" evidence="1">
    <location>
        <begin position="262"/>
        <end position="287"/>
    </location>
</feature>
<dbReference type="EMBL" id="RSCE01000002">
    <property type="protein sequence ID" value="RSH86900.1"/>
    <property type="molecule type" value="Genomic_DNA"/>
</dbReference>
<name>A0A427Y731_9TREE</name>
<feature type="compositionally biased region" description="Acidic residues" evidence="1">
    <location>
        <begin position="270"/>
        <end position="280"/>
    </location>
</feature>
<keyword evidence="3" id="KW-1185">Reference proteome</keyword>
<evidence type="ECO:0000256" key="1">
    <source>
        <dbReference type="SAM" id="MobiDB-lite"/>
    </source>
</evidence>
<dbReference type="Proteomes" id="UP000279236">
    <property type="component" value="Unassembled WGS sequence"/>
</dbReference>
<dbReference type="AlphaFoldDB" id="A0A427Y731"/>
<evidence type="ECO:0000313" key="3">
    <source>
        <dbReference type="Proteomes" id="UP000279236"/>
    </source>
</evidence>
<accession>A0A427Y731</accession>
<feature type="region of interest" description="Disordered" evidence="1">
    <location>
        <begin position="1"/>
        <end position="81"/>
    </location>
</feature>
<proteinExistence type="predicted"/>
<comment type="caution">
    <text evidence="2">The sequence shown here is derived from an EMBL/GenBank/DDBJ whole genome shotgun (WGS) entry which is preliminary data.</text>
</comment>
<dbReference type="STRING" id="105984.A0A427Y731"/>
<dbReference type="RefSeq" id="XP_028479685.1">
    <property type="nucleotide sequence ID" value="XM_028620713.1"/>
</dbReference>
<protein>
    <submittedName>
        <fullName evidence="2">Uncharacterized protein</fullName>
    </submittedName>
</protein>